<sequence length="94" mass="10492">MSPVHLSERLTTDFKLLCVPQHLDNQGFSGQCVAYDATESMKTPVYLIRQLVHDSRFESVGRAGSGSSIGESIRDSASGERILQLYLSHRPHQF</sequence>
<protein>
    <submittedName>
        <fullName evidence="1">Uncharacterized protein</fullName>
    </submittedName>
</protein>
<dbReference type="EMBL" id="MLYV02001195">
    <property type="protein sequence ID" value="PSR72329.1"/>
    <property type="molecule type" value="Genomic_DNA"/>
</dbReference>
<keyword evidence="2" id="KW-1185">Reference proteome</keyword>
<name>A0A2R6NIY3_9APHY</name>
<dbReference type="AlphaFoldDB" id="A0A2R6NIY3"/>
<organism evidence="1 2">
    <name type="scientific">Hermanssonia centrifuga</name>
    <dbReference type="NCBI Taxonomy" id="98765"/>
    <lineage>
        <taxon>Eukaryota</taxon>
        <taxon>Fungi</taxon>
        <taxon>Dikarya</taxon>
        <taxon>Basidiomycota</taxon>
        <taxon>Agaricomycotina</taxon>
        <taxon>Agaricomycetes</taxon>
        <taxon>Polyporales</taxon>
        <taxon>Meruliaceae</taxon>
        <taxon>Hermanssonia</taxon>
    </lineage>
</organism>
<dbReference type="Proteomes" id="UP000186601">
    <property type="component" value="Unassembled WGS sequence"/>
</dbReference>
<comment type="caution">
    <text evidence="1">The sequence shown here is derived from an EMBL/GenBank/DDBJ whole genome shotgun (WGS) entry which is preliminary data.</text>
</comment>
<reference evidence="1 2" key="1">
    <citation type="submission" date="2018-02" db="EMBL/GenBank/DDBJ databases">
        <title>Genome sequence of the basidiomycete white-rot fungus Phlebia centrifuga.</title>
        <authorList>
            <person name="Granchi Z."/>
            <person name="Peng M."/>
            <person name="de Vries R.P."/>
            <person name="Hilden K."/>
            <person name="Makela M.R."/>
            <person name="Grigoriev I."/>
            <person name="Riley R."/>
        </authorList>
    </citation>
    <scope>NUCLEOTIDE SEQUENCE [LARGE SCALE GENOMIC DNA]</scope>
    <source>
        <strain evidence="1 2">FBCC195</strain>
    </source>
</reference>
<evidence type="ECO:0000313" key="1">
    <source>
        <dbReference type="EMBL" id="PSR72329.1"/>
    </source>
</evidence>
<gene>
    <name evidence="1" type="ORF">PHLCEN_2v11777</name>
</gene>
<proteinExistence type="predicted"/>
<accession>A0A2R6NIY3</accession>
<evidence type="ECO:0000313" key="2">
    <source>
        <dbReference type="Proteomes" id="UP000186601"/>
    </source>
</evidence>